<feature type="transmembrane region" description="Helical" evidence="2">
    <location>
        <begin position="15"/>
        <end position="34"/>
    </location>
</feature>
<evidence type="ECO:0000256" key="2">
    <source>
        <dbReference type="SAM" id="Phobius"/>
    </source>
</evidence>
<keyword evidence="2" id="KW-0812">Transmembrane</keyword>
<protein>
    <submittedName>
        <fullName evidence="3">Uncharacterized protein</fullName>
    </submittedName>
</protein>
<keyword evidence="2" id="KW-0472">Membrane</keyword>
<dbReference type="EMBL" id="AMFJ01036138">
    <property type="protein sequence ID" value="EKD25012.1"/>
    <property type="molecule type" value="Genomic_DNA"/>
</dbReference>
<dbReference type="AlphaFoldDB" id="K1XIK8"/>
<feature type="coiled-coil region" evidence="1">
    <location>
        <begin position="212"/>
        <end position="252"/>
    </location>
</feature>
<gene>
    <name evidence="3" type="ORF">ACD_80C00131G0015</name>
</gene>
<dbReference type="CDD" id="cd22249">
    <property type="entry name" value="UDM1_RNF168_RNF169-like"/>
    <property type="match status" value="1"/>
</dbReference>
<comment type="caution">
    <text evidence="3">The sequence shown here is derived from an EMBL/GenBank/DDBJ whole genome shotgun (WGS) entry which is preliminary data.</text>
</comment>
<keyword evidence="1" id="KW-0175">Coiled coil</keyword>
<feature type="transmembrane region" description="Helical" evidence="2">
    <location>
        <begin position="78"/>
        <end position="102"/>
    </location>
</feature>
<evidence type="ECO:0000313" key="3">
    <source>
        <dbReference type="EMBL" id="EKD25012.1"/>
    </source>
</evidence>
<sequence length="346" mass="40600">MTKSKTHKTWLDENFNHSILCVVGLPMIGIIGILLLWNGMIWGLFLALAFPLIAWIWKGGNATTLNEIINRFKNFKEFQTRIIFTVILFVPIVMALISYITILVDRREASNVEEIQNRRTAEQAIEKEKTPQVEIQMISNLSWVIKWTGTTLEYNVYNADTVYFKDLFGEYTSQLPSSGTTHFSQFVALDMPTTTVYIKGQNKFWSSEKEFIIEREKTAEEIQQDKEEEAQNAQLEKEYEEIKKRDEIYNNSPEKLLKDKINNLTLAEKSDLTYECKEWVKSMLVSPSSADFPWVSLRFRLKWETMVADSFVDSQNSFWAQLRTEYECIWELNWESMSLVDIKFFE</sequence>
<keyword evidence="2" id="KW-1133">Transmembrane helix</keyword>
<proteinExistence type="predicted"/>
<evidence type="ECO:0000256" key="1">
    <source>
        <dbReference type="SAM" id="Coils"/>
    </source>
</evidence>
<feature type="transmembrane region" description="Helical" evidence="2">
    <location>
        <begin position="40"/>
        <end position="57"/>
    </location>
</feature>
<reference evidence="3" key="1">
    <citation type="journal article" date="2012" name="Science">
        <title>Fermentation, hydrogen, and sulfur metabolism in multiple uncultivated bacterial phyla.</title>
        <authorList>
            <person name="Wrighton K.C."/>
            <person name="Thomas B.C."/>
            <person name="Sharon I."/>
            <person name="Miller C.S."/>
            <person name="Castelle C.J."/>
            <person name="VerBerkmoes N.C."/>
            <person name="Wilkins M.J."/>
            <person name="Hettich R.L."/>
            <person name="Lipton M.S."/>
            <person name="Williams K.H."/>
            <person name="Long P.E."/>
            <person name="Banfield J.F."/>
        </authorList>
    </citation>
    <scope>NUCLEOTIDE SEQUENCE [LARGE SCALE GENOMIC DNA]</scope>
</reference>
<organism evidence="3">
    <name type="scientific">uncultured bacterium</name>
    <name type="common">gcode 4</name>
    <dbReference type="NCBI Taxonomy" id="1234023"/>
    <lineage>
        <taxon>Bacteria</taxon>
        <taxon>environmental samples</taxon>
    </lineage>
</organism>
<name>K1XIK8_9BACT</name>
<accession>K1XIK8</accession>